<dbReference type="RefSeq" id="WP_277856986.1">
    <property type="nucleotide sequence ID" value="NZ_CP120942.1"/>
</dbReference>
<gene>
    <name evidence="1" type="ORF">P5S46_08895</name>
</gene>
<sequence>MTHYLAELYTPTPAWQALSQTARQQFFEAISTGMANLAALGVEPIALGKTDAATLHGAPHPFFAIWRGPDAAAIEALVQGIAASGWHEYFETVNATGAGVSLGEHLAQLAALPCAATSSPALAG</sequence>
<dbReference type="AlphaFoldDB" id="A0AAJ5ZDL3"/>
<proteinExistence type="predicted"/>
<dbReference type="InterPro" id="IPR046724">
    <property type="entry name" value="DUF6616"/>
</dbReference>
<dbReference type="Proteomes" id="UP001218423">
    <property type="component" value="Chromosome"/>
</dbReference>
<evidence type="ECO:0000313" key="1">
    <source>
        <dbReference type="EMBL" id="WFF99675.1"/>
    </source>
</evidence>
<organism evidence="1 2">
    <name type="scientific">Aeromonas caviae</name>
    <name type="common">Aeromonas punctata</name>
    <dbReference type="NCBI Taxonomy" id="648"/>
    <lineage>
        <taxon>Bacteria</taxon>
        <taxon>Pseudomonadati</taxon>
        <taxon>Pseudomonadota</taxon>
        <taxon>Gammaproteobacteria</taxon>
        <taxon>Aeromonadales</taxon>
        <taxon>Aeromonadaceae</taxon>
        <taxon>Aeromonas</taxon>
    </lineage>
</organism>
<reference evidence="1" key="1">
    <citation type="submission" date="2023-03" db="EMBL/GenBank/DDBJ databases">
        <title>Aeromonas caviae strain AC1520.</title>
        <authorList>
            <person name="Xie T."/>
            <person name="Zhang Q."/>
            <person name="Deng J."/>
            <person name="Li X."/>
        </authorList>
    </citation>
    <scope>NUCLEOTIDE SEQUENCE</scope>
    <source>
        <strain evidence="1">AC1520</strain>
    </source>
</reference>
<dbReference type="EMBL" id="CP120942">
    <property type="protein sequence ID" value="WFF99675.1"/>
    <property type="molecule type" value="Genomic_DNA"/>
</dbReference>
<dbReference type="Pfam" id="PF20321">
    <property type="entry name" value="DUF6616"/>
    <property type="match status" value="1"/>
</dbReference>
<protein>
    <submittedName>
        <fullName evidence="1">Uncharacterized protein</fullName>
    </submittedName>
</protein>
<evidence type="ECO:0000313" key="2">
    <source>
        <dbReference type="Proteomes" id="UP001218423"/>
    </source>
</evidence>
<accession>A0AAJ5ZDL3</accession>
<name>A0AAJ5ZDL3_AERCA</name>